<sequence>MTKTYRSKVGPELLATFILTLGGPLLLMIYLKSWPGIAIVSFCLLLVIHLLTTTYYQILGQKLRIKSGLFFDKTIDITTIVRIEATRTLISAPATSLNRLELIYNRYDSVIISPEDREGFVNDLLTRKPDIAVIV</sequence>
<evidence type="ECO:0000313" key="3">
    <source>
        <dbReference type="EMBL" id="NDU96452.1"/>
    </source>
</evidence>
<protein>
    <submittedName>
        <fullName evidence="3">PH domain-containing protein</fullName>
    </submittedName>
</protein>
<keyword evidence="4" id="KW-1185">Reference proteome</keyword>
<reference evidence="3 4" key="1">
    <citation type="submission" date="2020-02" db="EMBL/GenBank/DDBJ databases">
        <title>Draft genome sequence of two Spirosoma agri KCTC 52727 and Spirosoma terrae KCTC 52035.</title>
        <authorList>
            <person name="Rojas J."/>
            <person name="Ambika Manirajan B."/>
            <person name="Suarez C."/>
            <person name="Ratering S."/>
            <person name="Schnell S."/>
        </authorList>
    </citation>
    <scope>NUCLEOTIDE SEQUENCE [LARGE SCALE GENOMIC DNA]</scope>
    <source>
        <strain evidence="3 4">KCTC 52035</strain>
    </source>
</reference>
<evidence type="ECO:0000256" key="1">
    <source>
        <dbReference type="SAM" id="Phobius"/>
    </source>
</evidence>
<feature type="transmembrane region" description="Helical" evidence="1">
    <location>
        <begin position="37"/>
        <end position="56"/>
    </location>
</feature>
<dbReference type="EMBL" id="JAAFZH010000007">
    <property type="protein sequence ID" value="NDU96452.1"/>
    <property type="molecule type" value="Genomic_DNA"/>
</dbReference>
<organism evidence="3 4">
    <name type="scientific">Spirosoma terrae</name>
    <dbReference type="NCBI Taxonomy" id="1968276"/>
    <lineage>
        <taxon>Bacteria</taxon>
        <taxon>Pseudomonadati</taxon>
        <taxon>Bacteroidota</taxon>
        <taxon>Cytophagia</taxon>
        <taxon>Cytophagales</taxon>
        <taxon>Cytophagaceae</taxon>
        <taxon>Spirosoma</taxon>
    </lineage>
</organism>
<dbReference type="Pfam" id="PF06713">
    <property type="entry name" value="bPH_4"/>
    <property type="match status" value="1"/>
</dbReference>
<accession>A0A6L9LAK6</accession>
<dbReference type="AlphaFoldDB" id="A0A6L9LAK6"/>
<dbReference type="Proteomes" id="UP000474175">
    <property type="component" value="Unassembled WGS sequence"/>
</dbReference>
<feature type="transmembrane region" description="Helical" evidence="1">
    <location>
        <begin position="12"/>
        <end position="31"/>
    </location>
</feature>
<keyword evidence="1" id="KW-0472">Membrane</keyword>
<name>A0A6L9LAK6_9BACT</name>
<dbReference type="InterPro" id="IPR009589">
    <property type="entry name" value="PH_YyaB-like"/>
</dbReference>
<gene>
    <name evidence="3" type="ORF">GK108_16345</name>
</gene>
<dbReference type="RefSeq" id="WP_163950642.1">
    <property type="nucleotide sequence ID" value="NZ_JAAFZH010000007.1"/>
</dbReference>
<evidence type="ECO:0000259" key="2">
    <source>
        <dbReference type="Pfam" id="PF06713"/>
    </source>
</evidence>
<feature type="domain" description="Uncharacterized protein YyaB-like PH" evidence="2">
    <location>
        <begin position="54"/>
        <end position="127"/>
    </location>
</feature>
<evidence type="ECO:0000313" key="4">
    <source>
        <dbReference type="Proteomes" id="UP000474175"/>
    </source>
</evidence>
<dbReference type="GO" id="GO:0030153">
    <property type="term" value="P:bacteriocin immunity"/>
    <property type="evidence" value="ECO:0007669"/>
    <property type="project" value="InterPro"/>
</dbReference>
<comment type="caution">
    <text evidence="3">The sequence shown here is derived from an EMBL/GenBank/DDBJ whole genome shotgun (WGS) entry which is preliminary data.</text>
</comment>
<keyword evidence="1" id="KW-0812">Transmembrane</keyword>
<proteinExistence type="predicted"/>
<keyword evidence="1" id="KW-1133">Transmembrane helix</keyword>